<dbReference type="EMBL" id="CP132968">
    <property type="protein sequence ID" value="WMD17874.1"/>
    <property type="molecule type" value="Genomic_DNA"/>
</dbReference>
<comment type="subunit">
    <text evidence="9">Homodimer, forms a heterotetramer with a Cas1 homodimer.</text>
</comment>
<keyword evidence="13" id="KW-1185">Reference proteome</keyword>
<comment type="similarity">
    <text evidence="2 9">Belongs to the CRISPR-associated endoribonuclease Cas2 protein family.</text>
</comment>
<reference evidence="10" key="2">
    <citation type="submission" date="2020-02" db="EMBL/GenBank/DDBJ databases">
        <authorList>
            <person name="Littmann E."/>
            <person name="Sorbara M."/>
        </authorList>
    </citation>
    <scope>NUCLEOTIDE SEQUENCE</scope>
    <source>
        <strain evidence="10">MSK.14.57</strain>
    </source>
</reference>
<proteinExistence type="inferred from homology"/>
<dbReference type="RefSeq" id="WP_055197079.1">
    <property type="nucleotide sequence ID" value="NZ_CP132968.1"/>
</dbReference>
<dbReference type="GO" id="GO:0004521">
    <property type="term" value="F:RNA endonuclease activity"/>
    <property type="evidence" value="ECO:0007669"/>
    <property type="project" value="InterPro"/>
</dbReference>
<evidence type="ECO:0000313" key="10">
    <source>
        <dbReference type="EMBL" id="NSJ80666.1"/>
    </source>
</evidence>
<evidence type="ECO:0000313" key="12">
    <source>
        <dbReference type="Proteomes" id="UP001243496"/>
    </source>
</evidence>
<dbReference type="GeneID" id="92741187"/>
<sequence>MNVVKNYNYAFLFYDVNEKRVQKVFKICKKYLSHFQYSVFRGEITPSNMILLSNELKKVIKKDEDFVCIIKLKNDNVFGEEILGCPRKDIGESLIL</sequence>
<dbReference type="SUPFAM" id="SSF143430">
    <property type="entry name" value="TTP0101/SSO1404-like"/>
    <property type="match status" value="1"/>
</dbReference>
<dbReference type="Gene3D" id="3.30.70.240">
    <property type="match status" value="1"/>
</dbReference>
<dbReference type="InterPro" id="IPR019199">
    <property type="entry name" value="Virulence_VapD/CRISPR_Cas2"/>
</dbReference>
<organism evidence="11 12">
    <name type="scientific">Anaerostipes hadrus</name>
    <dbReference type="NCBI Taxonomy" id="649756"/>
    <lineage>
        <taxon>Bacteria</taxon>
        <taxon>Bacillati</taxon>
        <taxon>Bacillota</taxon>
        <taxon>Clostridia</taxon>
        <taxon>Lachnospirales</taxon>
        <taxon>Lachnospiraceae</taxon>
        <taxon>Anaerostipes</taxon>
    </lineage>
</organism>
<keyword evidence="4 9" id="KW-0479">Metal-binding</keyword>
<evidence type="ECO:0000313" key="11">
    <source>
        <dbReference type="EMBL" id="WMD17874.1"/>
    </source>
</evidence>
<dbReference type="Proteomes" id="UP001243496">
    <property type="component" value="Chromosome"/>
</dbReference>
<evidence type="ECO:0000256" key="4">
    <source>
        <dbReference type="ARBA" id="ARBA00022723"/>
    </source>
</evidence>
<evidence type="ECO:0000256" key="3">
    <source>
        <dbReference type="ARBA" id="ARBA00022722"/>
    </source>
</evidence>
<evidence type="ECO:0000313" key="13">
    <source>
        <dbReference type="Proteomes" id="UP001644750"/>
    </source>
</evidence>
<dbReference type="HAMAP" id="MF_01471">
    <property type="entry name" value="Cas2"/>
    <property type="match status" value="1"/>
</dbReference>
<dbReference type="GO" id="GO:0051607">
    <property type="term" value="P:defense response to virus"/>
    <property type="evidence" value="ECO:0007669"/>
    <property type="project" value="UniProtKB-UniRule"/>
</dbReference>
<keyword evidence="7 9" id="KW-0460">Magnesium</keyword>
<dbReference type="PANTHER" id="PTHR34405">
    <property type="entry name" value="CRISPR-ASSOCIATED ENDORIBONUCLEASE CAS2"/>
    <property type="match status" value="1"/>
</dbReference>
<gene>
    <name evidence="9 11" type="primary">cas2</name>
    <name evidence="10" type="ORF">G5A72_13980</name>
    <name evidence="11" type="ORF">RBI15_07270</name>
</gene>
<evidence type="ECO:0000256" key="2">
    <source>
        <dbReference type="ARBA" id="ARBA00009959"/>
    </source>
</evidence>
<dbReference type="EMBL" id="JAAITB010000037">
    <property type="protein sequence ID" value="NSJ80666.1"/>
    <property type="molecule type" value="Genomic_DNA"/>
</dbReference>
<keyword evidence="5 9" id="KW-0255">Endonuclease</keyword>
<dbReference type="NCBIfam" id="TIGR01573">
    <property type="entry name" value="cas2"/>
    <property type="match status" value="1"/>
</dbReference>
<feature type="binding site" evidence="9">
    <location>
        <position position="15"/>
    </location>
    <ligand>
        <name>Mg(2+)</name>
        <dbReference type="ChEBI" id="CHEBI:18420"/>
        <note>catalytic</note>
    </ligand>
</feature>
<dbReference type="GO" id="GO:0046872">
    <property type="term" value="F:metal ion binding"/>
    <property type="evidence" value="ECO:0007669"/>
    <property type="project" value="UniProtKB-UniRule"/>
</dbReference>
<keyword evidence="3 9" id="KW-0540">Nuclease</keyword>
<protein>
    <recommendedName>
        <fullName evidence="9">CRISPR-associated endoribonuclease Cas2</fullName>
        <ecNumber evidence="9">3.1.-.-</ecNumber>
    </recommendedName>
</protein>
<evidence type="ECO:0000256" key="9">
    <source>
        <dbReference type="HAMAP-Rule" id="MF_01471"/>
    </source>
</evidence>
<comment type="function">
    <text evidence="9">CRISPR (clustered regularly interspaced short palindromic repeat), is an adaptive immune system that provides protection against mobile genetic elements (viruses, transposable elements and conjugative plasmids). CRISPR clusters contain sequences complementary to antecedent mobile elements and target invading nucleic acids. CRISPR clusters are transcribed and processed into CRISPR RNA (crRNA). Functions as a ssRNA-specific endoribonuclease. Involved in the integration of spacer DNA into the CRISPR cassette.</text>
</comment>
<reference evidence="10 13" key="1">
    <citation type="journal article" date="2020" name="Cell Host Microbe">
        <title>Functional and Genomic Variation between Human-Derived Isolates of Lachnospiraceae Reveals Inter- and Intra-Species Diversity.</title>
        <authorList>
            <person name="Sorbara M.T."/>
            <person name="Littmann E.R."/>
            <person name="Fontana E."/>
            <person name="Moody T.U."/>
            <person name="Kohout C.E."/>
            <person name="Gjonbalaj M."/>
            <person name="Eaton V."/>
            <person name="Seok R."/>
            <person name="Leiner I.M."/>
            <person name="Pamer E.G."/>
        </authorList>
    </citation>
    <scope>NUCLEOTIDE SEQUENCE [LARGE SCALE GENOMIC DNA]</scope>
    <source>
        <strain evidence="10 13">MSK.14.57</strain>
    </source>
</reference>
<keyword evidence="8 9" id="KW-0051">Antiviral defense</keyword>
<dbReference type="EC" id="3.1.-.-" evidence="9"/>
<keyword evidence="6 9" id="KW-0378">Hydrolase</keyword>
<dbReference type="AlphaFoldDB" id="A0AAQ3PVN1"/>
<dbReference type="GO" id="GO:0043571">
    <property type="term" value="P:maintenance of CRISPR repeat elements"/>
    <property type="evidence" value="ECO:0007669"/>
    <property type="project" value="UniProtKB-UniRule"/>
</dbReference>
<evidence type="ECO:0000256" key="5">
    <source>
        <dbReference type="ARBA" id="ARBA00022759"/>
    </source>
</evidence>
<dbReference type="CDD" id="cd09725">
    <property type="entry name" value="Cas2_I_II_III"/>
    <property type="match status" value="1"/>
</dbReference>
<dbReference type="Proteomes" id="UP001644750">
    <property type="component" value="Unassembled WGS sequence"/>
</dbReference>
<reference evidence="11" key="3">
    <citation type="submission" date="2023-08" db="EMBL/GenBank/DDBJ databases">
        <title>Complete Genome Sequences of butyrate producing Anaerostipes hadrus strains BA1 and GIF7 isolated from the terminal ileum of a healthy lean male.</title>
        <authorList>
            <person name="Low A."/>
            <person name="Sheludchenko M."/>
            <person name="Cheng H.E."/>
            <person name="Koh X.Q."/>
            <person name="Lee J."/>
        </authorList>
    </citation>
    <scope>NUCLEOTIDE SEQUENCE</scope>
    <source>
        <strain evidence="11">BA1</strain>
    </source>
</reference>
<evidence type="ECO:0000256" key="8">
    <source>
        <dbReference type="ARBA" id="ARBA00023118"/>
    </source>
</evidence>
<evidence type="ECO:0000256" key="1">
    <source>
        <dbReference type="ARBA" id="ARBA00001946"/>
    </source>
</evidence>
<comment type="cofactor">
    <cofactor evidence="1 9">
        <name>Mg(2+)</name>
        <dbReference type="ChEBI" id="CHEBI:18420"/>
    </cofactor>
</comment>
<name>A0AAQ3PVN1_ANAHA</name>
<accession>A0AAQ3PVN1</accession>
<dbReference type="Pfam" id="PF09827">
    <property type="entry name" value="CRISPR_Cas2"/>
    <property type="match status" value="1"/>
</dbReference>
<evidence type="ECO:0000256" key="6">
    <source>
        <dbReference type="ARBA" id="ARBA00022801"/>
    </source>
</evidence>
<dbReference type="InterPro" id="IPR021127">
    <property type="entry name" value="CRISPR_associated_Cas2"/>
</dbReference>
<dbReference type="GO" id="GO:0016787">
    <property type="term" value="F:hydrolase activity"/>
    <property type="evidence" value="ECO:0007669"/>
    <property type="project" value="UniProtKB-KW"/>
</dbReference>
<evidence type="ECO:0000256" key="7">
    <source>
        <dbReference type="ARBA" id="ARBA00022842"/>
    </source>
</evidence>